<evidence type="ECO:0000256" key="6">
    <source>
        <dbReference type="ARBA" id="ARBA00022989"/>
    </source>
</evidence>
<feature type="region of interest" description="Disordered" evidence="8">
    <location>
        <begin position="1"/>
        <end position="24"/>
    </location>
</feature>
<feature type="domain" description="Peptidase S54 rhomboid" evidence="10">
    <location>
        <begin position="72"/>
        <end position="205"/>
    </location>
</feature>
<keyword evidence="7 9" id="KW-0472">Membrane</keyword>
<organism evidence="11 12">
    <name type="scientific">Hoyosella rhizosphaerae</name>
    <dbReference type="NCBI Taxonomy" id="1755582"/>
    <lineage>
        <taxon>Bacteria</taxon>
        <taxon>Bacillati</taxon>
        <taxon>Actinomycetota</taxon>
        <taxon>Actinomycetes</taxon>
        <taxon>Mycobacteriales</taxon>
        <taxon>Hoyosellaceae</taxon>
        <taxon>Hoyosella</taxon>
    </lineage>
</organism>
<protein>
    <recommendedName>
        <fullName evidence="10">Peptidase S54 rhomboid domain-containing protein</fullName>
    </recommendedName>
</protein>
<dbReference type="PANTHER" id="PTHR43066">
    <property type="entry name" value="RHOMBOID-RELATED PROTEIN"/>
    <property type="match status" value="1"/>
</dbReference>
<reference evidence="11" key="2">
    <citation type="submission" date="2020-09" db="EMBL/GenBank/DDBJ databases">
        <authorList>
            <person name="Sun Q."/>
            <person name="Zhou Y."/>
        </authorList>
    </citation>
    <scope>NUCLEOTIDE SEQUENCE</scope>
    <source>
        <strain evidence="11">CGMCC 1.15478</strain>
    </source>
</reference>
<gene>
    <name evidence="11" type="ORF">GCM10011410_20110</name>
</gene>
<comment type="caution">
    <text evidence="11">The sequence shown here is derived from an EMBL/GenBank/DDBJ whole genome shotgun (WGS) entry which is preliminary data.</text>
</comment>
<keyword evidence="3" id="KW-0645">Protease</keyword>
<evidence type="ECO:0000256" key="2">
    <source>
        <dbReference type="ARBA" id="ARBA00009045"/>
    </source>
</evidence>
<comment type="subcellular location">
    <subcellularLocation>
        <location evidence="1">Membrane</location>
        <topology evidence="1">Multi-pass membrane protein</topology>
    </subcellularLocation>
</comment>
<dbReference type="GO" id="GO:0006508">
    <property type="term" value="P:proteolysis"/>
    <property type="evidence" value="ECO:0007669"/>
    <property type="project" value="UniProtKB-KW"/>
</dbReference>
<dbReference type="Gene3D" id="1.20.1540.10">
    <property type="entry name" value="Rhomboid-like"/>
    <property type="match status" value="1"/>
</dbReference>
<keyword evidence="6 9" id="KW-1133">Transmembrane helix</keyword>
<feature type="transmembrane region" description="Helical" evidence="9">
    <location>
        <begin position="34"/>
        <end position="53"/>
    </location>
</feature>
<feature type="transmembrane region" description="Helical" evidence="9">
    <location>
        <begin position="131"/>
        <end position="149"/>
    </location>
</feature>
<keyword evidence="4 9" id="KW-0812">Transmembrane</keyword>
<evidence type="ECO:0000256" key="8">
    <source>
        <dbReference type="SAM" id="MobiDB-lite"/>
    </source>
</evidence>
<keyword evidence="5" id="KW-0378">Hydrolase</keyword>
<name>A0A916UBB1_9ACTN</name>
<feature type="transmembrane region" description="Helical" evidence="9">
    <location>
        <begin position="94"/>
        <end position="119"/>
    </location>
</feature>
<proteinExistence type="inferred from homology"/>
<dbReference type="RefSeq" id="WP_307816045.1">
    <property type="nucleotide sequence ID" value="NZ_BMJH01000002.1"/>
</dbReference>
<dbReference type="EMBL" id="BMJH01000002">
    <property type="protein sequence ID" value="GGC67407.1"/>
    <property type="molecule type" value="Genomic_DNA"/>
</dbReference>
<dbReference type="InterPro" id="IPR022764">
    <property type="entry name" value="Peptidase_S54_rhomboid_dom"/>
</dbReference>
<comment type="similarity">
    <text evidence="2">Belongs to the peptidase S54 family.</text>
</comment>
<evidence type="ECO:0000256" key="7">
    <source>
        <dbReference type="ARBA" id="ARBA00023136"/>
    </source>
</evidence>
<evidence type="ECO:0000256" key="4">
    <source>
        <dbReference type="ARBA" id="ARBA00022692"/>
    </source>
</evidence>
<evidence type="ECO:0000256" key="9">
    <source>
        <dbReference type="SAM" id="Phobius"/>
    </source>
</evidence>
<evidence type="ECO:0000256" key="3">
    <source>
        <dbReference type="ARBA" id="ARBA00022670"/>
    </source>
</evidence>
<evidence type="ECO:0000313" key="12">
    <source>
        <dbReference type="Proteomes" id="UP000641514"/>
    </source>
</evidence>
<dbReference type="Proteomes" id="UP000641514">
    <property type="component" value="Unassembled WGS sequence"/>
</dbReference>
<evidence type="ECO:0000313" key="11">
    <source>
        <dbReference type="EMBL" id="GGC67407.1"/>
    </source>
</evidence>
<dbReference type="Pfam" id="PF01694">
    <property type="entry name" value="Rhomboid"/>
    <property type="match status" value="1"/>
</dbReference>
<dbReference type="GO" id="GO:0004252">
    <property type="term" value="F:serine-type endopeptidase activity"/>
    <property type="evidence" value="ECO:0007669"/>
    <property type="project" value="InterPro"/>
</dbReference>
<feature type="transmembrane region" description="Helical" evidence="9">
    <location>
        <begin position="185"/>
        <end position="204"/>
    </location>
</feature>
<feature type="transmembrane region" description="Helical" evidence="9">
    <location>
        <begin position="161"/>
        <end position="179"/>
    </location>
</feature>
<accession>A0A916UBB1</accession>
<dbReference type="GO" id="GO:0016020">
    <property type="term" value="C:membrane"/>
    <property type="evidence" value="ECO:0007669"/>
    <property type="project" value="UniProtKB-SubCell"/>
</dbReference>
<dbReference type="AlphaFoldDB" id="A0A916UBB1"/>
<dbReference type="SUPFAM" id="SSF144091">
    <property type="entry name" value="Rhomboid-like"/>
    <property type="match status" value="1"/>
</dbReference>
<dbReference type="InterPro" id="IPR035952">
    <property type="entry name" value="Rhomboid-like_sf"/>
</dbReference>
<dbReference type="PANTHER" id="PTHR43066:SF1">
    <property type="entry name" value="RHOMBOID PROTEIN 2"/>
    <property type="match status" value="1"/>
</dbReference>
<evidence type="ECO:0000259" key="10">
    <source>
        <dbReference type="Pfam" id="PF01694"/>
    </source>
</evidence>
<keyword evidence="12" id="KW-1185">Reference proteome</keyword>
<evidence type="ECO:0000256" key="1">
    <source>
        <dbReference type="ARBA" id="ARBA00004141"/>
    </source>
</evidence>
<sequence length="227" mass="23968">MTYNPGGFGMQPTGGRPPARRSGVDHADRWKQSLLLTTGFVAILYVIELIDVITHQPFAQAGIAPRDSDGLSGILFAPLIHANWGHLMSNAVPLLVLGFLVFLSTLMRAVAATAIIWIVGGAGTWLTGGEGTVHIGASIIVFGWLAFLVMQGIFSRNAVQLAVGVGVLFLYGGLFWGVLPGQPNISWQGHLFGAIGGVVAAWVLSGADRERRRAARPGPKPYGGFAA</sequence>
<reference evidence="11" key="1">
    <citation type="journal article" date="2014" name="Int. J. Syst. Evol. Microbiol.">
        <title>Complete genome sequence of Corynebacterium casei LMG S-19264T (=DSM 44701T), isolated from a smear-ripened cheese.</title>
        <authorList>
            <consortium name="US DOE Joint Genome Institute (JGI-PGF)"/>
            <person name="Walter F."/>
            <person name="Albersmeier A."/>
            <person name="Kalinowski J."/>
            <person name="Ruckert C."/>
        </authorList>
    </citation>
    <scope>NUCLEOTIDE SEQUENCE</scope>
    <source>
        <strain evidence="11">CGMCC 1.15478</strain>
    </source>
</reference>
<evidence type="ECO:0000256" key="5">
    <source>
        <dbReference type="ARBA" id="ARBA00022801"/>
    </source>
</evidence>